<reference evidence="1" key="2">
    <citation type="submission" date="2022-03" db="EMBL/GenBank/DDBJ databases">
        <title>Draft title - Genomic analysis of global carrot germplasm unveils the trajectory of domestication and the origin of high carotenoid orange carrot.</title>
        <authorList>
            <person name="Iorizzo M."/>
            <person name="Ellison S."/>
            <person name="Senalik D."/>
            <person name="Macko-Podgorni A."/>
            <person name="Grzebelus D."/>
            <person name="Bostan H."/>
            <person name="Rolling W."/>
            <person name="Curaba J."/>
            <person name="Simon P."/>
        </authorList>
    </citation>
    <scope>NUCLEOTIDE SEQUENCE</scope>
    <source>
        <tissue evidence="1">Leaf</tissue>
    </source>
</reference>
<dbReference type="SUPFAM" id="SSF50156">
    <property type="entry name" value="PDZ domain-like"/>
    <property type="match status" value="1"/>
</dbReference>
<reference evidence="1" key="1">
    <citation type="journal article" date="2016" name="Nat. Genet.">
        <title>A high-quality carrot genome assembly provides new insights into carotenoid accumulation and asterid genome evolution.</title>
        <authorList>
            <person name="Iorizzo M."/>
            <person name="Ellison S."/>
            <person name="Senalik D."/>
            <person name="Zeng P."/>
            <person name="Satapoomin P."/>
            <person name="Huang J."/>
            <person name="Bowman M."/>
            <person name="Iovene M."/>
            <person name="Sanseverino W."/>
            <person name="Cavagnaro P."/>
            <person name="Yildiz M."/>
            <person name="Macko-Podgorni A."/>
            <person name="Moranska E."/>
            <person name="Grzebelus E."/>
            <person name="Grzebelus D."/>
            <person name="Ashrafi H."/>
            <person name="Zheng Z."/>
            <person name="Cheng S."/>
            <person name="Spooner D."/>
            <person name="Van Deynze A."/>
            <person name="Simon P."/>
        </authorList>
    </citation>
    <scope>NUCLEOTIDE SEQUENCE</scope>
    <source>
        <tissue evidence="1">Leaf</tissue>
    </source>
</reference>
<dbReference type="PANTHER" id="PTHR47389">
    <property type="entry name" value="OS09G0436400 PROTEIN"/>
    <property type="match status" value="1"/>
</dbReference>
<evidence type="ECO:0000313" key="2">
    <source>
        <dbReference type="Proteomes" id="UP000077755"/>
    </source>
</evidence>
<organism evidence="1 2">
    <name type="scientific">Daucus carota subsp. sativus</name>
    <name type="common">Carrot</name>
    <dbReference type="NCBI Taxonomy" id="79200"/>
    <lineage>
        <taxon>Eukaryota</taxon>
        <taxon>Viridiplantae</taxon>
        <taxon>Streptophyta</taxon>
        <taxon>Embryophyta</taxon>
        <taxon>Tracheophyta</taxon>
        <taxon>Spermatophyta</taxon>
        <taxon>Magnoliopsida</taxon>
        <taxon>eudicotyledons</taxon>
        <taxon>Gunneridae</taxon>
        <taxon>Pentapetalae</taxon>
        <taxon>asterids</taxon>
        <taxon>campanulids</taxon>
        <taxon>Apiales</taxon>
        <taxon>Apiaceae</taxon>
        <taxon>Apioideae</taxon>
        <taxon>Scandiceae</taxon>
        <taxon>Daucinae</taxon>
        <taxon>Daucus</taxon>
        <taxon>Daucus sect. Daucus</taxon>
    </lineage>
</organism>
<proteinExistence type="predicted"/>
<dbReference type="SUPFAM" id="SSF50494">
    <property type="entry name" value="Trypsin-like serine proteases"/>
    <property type="match status" value="1"/>
</dbReference>
<dbReference type="InterPro" id="IPR043504">
    <property type="entry name" value="Peptidase_S1_PA_chymotrypsin"/>
</dbReference>
<keyword evidence="2" id="KW-1185">Reference proteome</keyword>
<dbReference type="Gramene" id="KZN09268">
    <property type="protein sequence ID" value="KZN09268"/>
    <property type="gene ID" value="DCAR_001924"/>
</dbReference>
<protein>
    <submittedName>
        <fullName evidence="1">Uncharacterized protein</fullName>
    </submittedName>
</protein>
<accession>A0A166GRP4</accession>
<dbReference type="AlphaFoldDB" id="A0A166GRP4"/>
<dbReference type="InterPro" id="IPR036034">
    <property type="entry name" value="PDZ_sf"/>
</dbReference>
<dbReference type="InterPro" id="IPR001478">
    <property type="entry name" value="PDZ"/>
</dbReference>
<dbReference type="Pfam" id="PF13180">
    <property type="entry name" value="PDZ_2"/>
    <property type="match status" value="1"/>
</dbReference>
<dbReference type="Proteomes" id="UP000077755">
    <property type="component" value="Chromosome 1"/>
</dbReference>
<dbReference type="PANTHER" id="PTHR47389:SF4">
    <property type="entry name" value="OS09G0436400 PROTEIN"/>
    <property type="match status" value="1"/>
</dbReference>
<dbReference type="SMART" id="SM00228">
    <property type="entry name" value="PDZ"/>
    <property type="match status" value="1"/>
</dbReference>
<dbReference type="Gene3D" id="2.30.42.10">
    <property type="match status" value="1"/>
</dbReference>
<gene>
    <name evidence="1" type="ORF">DCAR_0101951</name>
</gene>
<dbReference type="OMA" id="VIRTCED"/>
<dbReference type="Gene3D" id="2.40.10.10">
    <property type="entry name" value="Trypsin-like serine proteases"/>
    <property type="match status" value="1"/>
</dbReference>
<name>A0A166GRP4_DAUCS</name>
<dbReference type="EMBL" id="CP093343">
    <property type="protein sequence ID" value="WOG82783.1"/>
    <property type="molecule type" value="Genomic_DNA"/>
</dbReference>
<evidence type="ECO:0000313" key="1">
    <source>
        <dbReference type="EMBL" id="WOG82783.1"/>
    </source>
</evidence>
<dbReference type="InterPro" id="IPR009003">
    <property type="entry name" value="Peptidase_S1_PA"/>
</dbReference>
<sequence>MLKRAGVPPKKLLLNGTQFRWNKYFIHDFGRFCSNATNRGTNTKKSVLKAASSVVSLTAYSGDNRIFICSGFIMECDNICGTFMGTILTSATLLRSASDADMVADDLKIDVYMAGGTFFRGEVLAVDFHYNIAIIKINSDVPLPTSTIRLIDTHVPIDPGNCGSIEDFKLSRCTERQDSATSADRFSLYPGMEVFALGRYFRDSYDIMAAPGEFRYGGCDFDCQELLSASCLIKKVIPLFWYPTQLGCYIHHYLFSLSIYMCKNIWTFCILSLPQCISILLYIQLSYYRDLKKQCRIPRPWIGLSVIDLYAGSLHELEILHEKFPHVVKGAMVKEALPESPACIAALHVGDVITSCDGNLVRSCLELTEALWNKEGKSVELVVVRASADRLLNLVVEVVETNPNTYRWPVPEQQILRNCQYA</sequence>